<dbReference type="Proteomes" id="UP000552883">
    <property type="component" value="Unassembled WGS sequence"/>
</dbReference>
<gene>
    <name evidence="2" type="ORF">BJ959_000200</name>
</gene>
<dbReference type="SUPFAM" id="SSF56112">
    <property type="entry name" value="Protein kinase-like (PK-like)"/>
    <property type="match status" value="1"/>
</dbReference>
<reference evidence="2 3" key="1">
    <citation type="submission" date="2020-08" db="EMBL/GenBank/DDBJ databases">
        <title>Sequencing the genomes of 1000 actinobacteria strains.</title>
        <authorList>
            <person name="Klenk H.-P."/>
        </authorList>
    </citation>
    <scope>NUCLEOTIDE SEQUENCE [LARGE SCALE GENOMIC DNA]</scope>
    <source>
        <strain evidence="2 3">DSM 23889</strain>
    </source>
</reference>
<organism evidence="2 3">
    <name type="scientific">Microcella frigidaquae</name>
    <dbReference type="NCBI Taxonomy" id="424758"/>
    <lineage>
        <taxon>Bacteria</taxon>
        <taxon>Bacillati</taxon>
        <taxon>Actinomycetota</taxon>
        <taxon>Actinomycetes</taxon>
        <taxon>Micrococcales</taxon>
        <taxon>Microbacteriaceae</taxon>
        <taxon>Microcella</taxon>
    </lineage>
</organism>
<feature type="compositionally biased region" description="Low complexity" evidence="1">
    <location>
        <begin position="198"/>
        <end position="217"/>
    </location>
</feature>
<dbReference type="OrthoDB" id="3787729at2"/>
<accession>A0A840X660</accession>
<dbReference type="Gene3D" id="3.90.1200.10">
    <property type="match status" value="1"/>
</dbReference>
<dbReference type="EMBL" id="JACHBS010000001">
    <property type="protein sequence ID" value="MBB5616704.1"/>
    <property type="molecule type" value="Genomic_DNA"/>
</dbReference>
<dbReference type="GO" id="GO:0016301">
    <property type="term" value="F:kinase activity"/>
    <property type="evidence" value="ECO:0007669"/>
    <property type="project" value="UniProtKB-KW"/>
</dbReference>
<proteinExistence type="predicted"/>
<dbReference type="RefSeq" id="WP_153981122.1">
    <property type="nucleotide sequence ID" value="NZ_BAAANZ010000001.1"/>
</dbReference>
<protein>
    <submittedName>
        <fullName evidence="2">Maltokinase</fullName>
        <ecNumber evidence="2">2.7.1.175</ecNumber>
    </submittedName>
</protein>
<keyword evidence="2" id="KW-0808">Transferase</keyword>
<sequence>MNSSPEDAAIELELALSAGTVHWGPGQRVRILTRNGEPAQAGDGIAAELARLLSGSPLPPGVRRTVDAAPGTVVGHERGLGAGIDMTNWNVVVDERLIVKVVGRLGDGDRAVRVTRAVAERCPDVLPLLHGTLELDTPHGRATVATVHQFHADSVDGWTWAVDEAGAAVAASQRSAWPRQLGRLVARVHAALADATAEATAGGSPGPGAIAAPLGATLPPPADGPPDATDAGALRLRARWGALAAVLAAAPALRAPRFAIHGDLHVGQVLRDATGTMRLIDFDGDPLGDFDPDAAEAAVDVAHLLVSLDLVGAIVAKRQGDHPAIRAWADHARHDLLAGYRDVSPHLAGAPLLDERRLPALEAQQLLREVAYAERYLPRWRYAADWAITHRFDPDPELEDPPWTPPDSPTT</sequence>
<evidence type="ECO:0000313" key="3">
    <source>
        <dbReference type="Proteomes" id="UP000552883"/>
    </source>
</evidence>
<evidence type="ECO:0000256" key="1">
    <source>
        <dbReference type="SAM" id="MobiDB-lite"/>
    </source>
</evidence>
<name>A0A840X660_9MICO</name>
<dbReference type="InterPro" id="IPR011009">
    <property type="entry name" value="Kinase-like_dom_sf"/>
</dbReference>
<keyword evidence="2" id="KW-0418">Kinase</keyword>
<keyword evidence="3" id="KW-1185">Reference proteome</keyword>
<comment type="caution">
    <text evidence="2">The sequence shown here is derived from an EMBL/GenBank/DDBJ whole genome shotgun (WGS) entry which is preliminary data.</text>
</comment>
<dbReference type="EC" id="2.7.1.175" evidence="2"/>
<evidence type="ECO:0000313" key="2">
    <source>
        <dbReference type="EMBL" id="MBB5616704.1"/>
    </source>
</evidence>
<feature type="region of interest" description="Disordered" evidence="1">
    <location>
        <begin position="198"/>
        <end position="230"/>
    </location>
</feature>
<dbReference type="AlphaFoldDB" id="A0A840X660"/>